<protein>
    <recommendedName>
        <fullName evidence="4">Rhs family protein</fullName>
    </recommendedName>
</protein>
<evidence type="ECO:0000313" key="3">
    <source>
        <dbReference type="Proteomes" id="UP000251576"/>
    </source>
</evidence>
<feature type="transmembrane region" description="Helical" evidence="1">
    <location>
        <begin position="342"/>
        <end position="365"/>
    </location>
</feature>
<sequence>MTYGYTYPGYSPSGKLIYITVPYSPEHILSEATEKYKNAIADIKSSIANYRSDNKNQFWGSLLDMEQQIKSGDMVLTTENVEKKKIGSWMECSKNTAKTVILTHAFEAAKFIPIPGMQFQILKFSAAQKKNANPVRYRGAFFQDVNALGFQEWRNININGGTPLGSPQEFDARGKATLSIPACEAGYEFALVINSDISDEMINQLVESYRSVADTCAGWLQKTWDNELKPAWEEWAKNPNLDVVQAVSHIVAGMLGQIIALYDTVKLIWDWITNCNLDALSKYISAEGLQELQKQVENGTKQISDTLMMLSDEILIYIVGKTLLHFISLLTPQLIVDTIGEAFGQILIMVILNLILPAGIMTYLVDGLDNLSGFATTNDIPKI</sequence>
<keyword evidence="1" id="KW-1133">Transmembrane helix</keyword>
<organism evidence="2 3">
    <name type="scientific">Enterobacter cloacae</name>
    <dbReference type="NCBI Taxonomy" id="550"/>
    <lineage>
        <taxon>Bacteria</taxon>
        <taxon>Pseudomonadati</taxon>
        <taxon>Pseudomonadota</taxon>
        <taxon>Gammaproteobacteria</taxon>
        <taxon>Enterobacterales</taxon>
        <taxon>Enterobacteriaceae</taxon>
        <taxon>Enterobacter</taxon>
        <taxon>Enterobacter cloacae complex</taxon>
    </lineage>
</organism>
<evidence type="ECO:0008006" key="4">
    <source>
        <dbReference type="Google" id="ProtNLM"/>
    </source>
</evidence>
<feature type="transmembrane region" description="Helical" evidence="1">
    <location>
        <begin position="314"/>
        <end position="336"/>
    </location>
</feature>
<name>A0A330GAK1_ENTCL</name>
<proteinExistence type="predicted"/>
<accession>A0A330GAK1</accession>
<reference evidence="2 3" key="1">
    <citation type="submission" date="2018-06" db="EMBL/GenBank/DDBJ databases">
        <title>ACT-28, a chromosomally-encoded AmpC with carbapenemase activity from Enterobacter kobei.</title>
        <authorList>
            <person name="Jousset A.B."/>
            <person name="Oueslati S."/>
            <person name="Bernabeu S."/>
            <person name="Takissian J."/>
            <person name="Creton E."/>
            <person name="Vogel A."/>
            <person name="Cotellon G."/>
            <person name="Bonnin R.A."/>
            <person name="Dortet L."/>
            <person name="Naas T."/>
        </authorList>
    </citation>
    <scope>NUCLEOTIDE SEQUENCE [LARGE SCALE GENOMIC DNA]</scope>
    <source>
        <strain evidence="2 3">99B3</strain>
    </source>
</reference>
<dbReference type="AlphaFoldDB" id="A0A330GAK1"/>
<comment type="caution">
    <text evidence="2">The sequence shown here is derived from an EMBL/GenBank/DDBJ whole genome shotgun (WGS) entry which is preliminary data.</text>
</comment>
<dbReference type="EMBL" id="QMDH01000015">
    <property type="protein sequence ID" value="RAZ68123.1"/>
    <property type="molecule type" value="Genomic_DNA"/>
</dbReference>
<keyword evidence="1" id="KW-0472">Membrane</keyword>
<evidence type="ECO:0000313" key="2">
    <source>
        <dbReference type="EMBL" id="RAZ68123.1"/>
    </source>
</evidence>
<keyword evidence="1" id="KW-0812">Transmembrane</keyword>
<gene>
    <name evidence="2" type="ORF">DP202_10135</name>
</gene>
<dbReference type="RefSeq" id="WP_112780688.1">
    <property type="nucleotide sequence ID" value="NZ_CABMNQ010000015.1"/>
</dbReference>
<dbReference type="Proteomes" id="UP000251576">
    <property type="component" value="Unassembled WGS sequence"/>
</dbReference>
<evidence type="ECO:0000256" key="1">
    <source>
        <dbReference type="SAM" id="Phobius"/>
    </source>
</evidence>